<evidence type="ECO:0000313" key="4">
    <source>
        <dbReference type="Proteomes" id="UP000657592"/>
    </source>
</evidence>
<protein>
    <submittedName>
        <fullName evidence="3">Uncharacterized protein</fullName>
    </submittedName>
</protein>
<feature type="transmembrane region" description="Helical" evidence="2">
    <location>
        <begin position="97"/>
        <end position="123"/>
    </location>
</feature>
<accession>A0A917IE67</accession>
<feature type="region of interest" description="Disordered" evidence="1">
    <location>
        <begin position="1"/>
        <end position="25"/>
    </location>
</feature>
<dbReference type="RefSeq" id="WP_188756015.1">
    <property type="nucleotide sequence ID" value="NZ_BMJY01000007.1"/>
</dbReference>
<organism evidence="3 4">
    <name type="scientific">Microbacterium album</name>
    <dbReference type="NCBI Taxonomy" id="2053191"/>
    <lineage>
        <taxon>Bacteria</taxon>
        <taxon>Bacillati</taxon>
        <taxon>Actinomycetota</taxon>
        <taxon>Actinomycetes</taxon>
        <taxon>Micrococcales</taxon>
        <taxon>Microbacteriaceae</taxon>
        <taxon>Microbacterium</taxon>
    </lineage>
</organism>
<feature type="transmembrane region" description="Helical" evidence="2">
    <location>
        <begin position="67"/>
        <end position="90"/>
    </location>
</feature>
<keyword evidence="2" id="KW-0472">Membrane</keyword>
<reference evidence="3" key="1">
    <citation type="journal article" date="2014" name="Int. J. Syst. Evol. Microbiol.">
        <title>Complete genome sequence of Corynebacterium casei LMG S-19264T (=DSM 44701T), isolated from a smear-ripened cheese.</title>
        <authorList>
            <consortium name="US DOE Joint Genome Institute (JGI-PGF)"/>
            <person name="Walter F."/>
            <person name="Albersmeier A."/>
            <person name="Kalinowski J."/>
            <person name="Ruckert C."/>
        </authorList>
    </citation>
    <scope>NUCLEOTIDE SEQUENCE</scope>
    <source>
        <strain evidence="3">CGMCC 1.15794</strain>
    </source>
</reference>
<evidence type="ECO:0000313" key="3">
    <source>
        <dbReference type="EMBL" id="GGH44158.1"/>
    </source>
</evidence>
<feature type="compositionally biased region" description="Pro residues" evidence="1">
    <location>
        <begin position="1"/>
        <end position="19"/>
    </location>
</feature>
<keyword evidence="2" id="KW-0812">Transmembrane</keyword>
<feature type="transmembrane region" description="Helical" evidence="2">
    <location>
        <begin position="33"/>
        <end position="55"/>
    </location>
</feature>
<dbReference type="Proteomes" id="UP000657592">
    <property type="component" value="Unassembled WGS sequence"/>
</dbReference>
<evidence type="ECO:0000256" key="2">
    <source>
        <dbReference type="SAM" id="Phobius"/>
    </source>
</evidence>
<keyword evidence="4" id="KW-1185">Reference proteome</keyword>
<proteinExistence type="predicted"/>
<comment type="caution">
    <text evidence="3">The sequence shown here is derived from an EMBL/GenBank/DDBJ whole genome shotgun (WGS) entry which is preliminary data.</text>
</comment>
<dbReference type="EMBL" id="BMJY01000007">
    <property type="protein sequence ID" value="GGH44158.1"/>
    <property type="molecule type" value="Genomic_DNA"/>
</dbReference>
<dbReference type="AlphaFoldDB" id="A0A917IE67"/>
<gene>
    <name evidence="3" type="ORF">GCM10010921_18610</name>
</gene>
<evidence type="ECO:0000256" key="1">
    <source>
        <dbReference type="SAM" id="MobiDB-lite"/>
    </source>
</evidence>
<keyword evidence="2" id="KW-1133">Transmembrane helix</keyword>
<name>A0A917IE67_9MICO</name>
<reference evidence="3" key="2">
    <citation type="submission" date="2020-09" db="EMBL/GenBank/DDBJ databases">
        <authorList>
            <person name="Sun Q."/>
            <person name="Zhou Y."/>
        </authorList>
    </citation>
    <scope>NUCLEOTIDE SEQUENCE</scope>
    <source>
        <strain evidence="3">CGMCC 1.15794</strain>
    </source>
</reference>
<sequence>MSVPADPFPPHPATPPGFGPVPSAAPSGTRNTLGAVAIALVAVSALIDLAAGILARLVPLRESGQGSLALLTMGLLAMTAAAAVCAVLALRHERKTLAAVALGFSLASLIGFALWGGFVQLLLPVVLP</sequence>